<feature type="chain" id="PRO_5047487749" description="Secreted protein" evidence="1">
    <location>
        <begin position="32"/>
        <end position="140"/>
    </location>
</feature>
<keyword evidence="1" id="KW-0732">Signal</keyword>
<name>A0ABS5RNS9_9MYCO</name>
<accession>A0ABS5RNS9</accession>
<evidence type="ECO:0008006" key="4">
    <source>
        <dbReference type="Google" id="ProtNLM"/>
    </source>
</evidence>
<evidence type="ECO:0000256" key="1">
    <source>
        <dbReference type="SAM" id="SignalP"/>
    </source>
</evidence>
<comment type="caution">
    <text evidence="2">The sequence shown here is derived from an EMBL/GenBank/DDBJ whole genome shotgun (WGS) entry which is preliminary data.</text>
</comment>
<evidence type="ECO:0000313" key="3">
    <source>
        <dbReference type="Proteomes" id="UP001519535"/>
    </source>
</evidence>
<feature type="signal peptide" evidence="1">
    <location>
        <begin position="1"/>
        <end position="31"/>
    </location>
</feature>
<keyword evidence="3" id="KW-1185">Reference proteome</keyword>
<protein>
    <recommendedName>
        <fullName evidence="4">Secreted protein</fullName>
    </recommendedName>
</protein>
<organism evidence="2 3">
    <name type="scientific">Mycolicibacter acidiphilus</name>
    <dbReference type="NCBI Taxonomy" id="2835306"/>
    <lineage>
        <taxon>Bacteria</taxon>
        <taxon>Bacillati</taxon>
        <taxon>Actinomycetota</taxon>
        <taxon>Actinomycetes</taxon>
        <taxon>Mycobacteriales</taxon>
        <taxon>Mycobacteriaceae</taxon>
        <taxon>Mycolicibacter</taxon>
    </lineage>
</organism>
<proteinExistence type="predicted"/>
<dbReference type="Proteomes" id="UP001519535">
    <property type="component" value="Unassembled WGS sequence"/>
</dbReference>
<dbReference type="RefSeq" id="WP_214094005.1">
    <property type="nucleotide sequence ID" value="NZ_JAHCLR010000037.1"/>
</dbReference>
<sequence>MKLVKLAGATAIAATAIGATVAFSAAPAAHADHECTLGAITLVHPDWIPCVPGATDVPVRDFILADLDTQPVEAIPNINKGGQVGVNAPPLSVNVFNCWGQDIPFGYMCPSDRPNPSDWVACNTWPPTSVVRSLAECPRL</sequence>
<gene>
    <name evidence="2" type="ORF">KIH27_16285</name>
</gene>
<reference evidence="2 3" key="1">
    <citation type="submission" date="2021-05" db="EMBL/GenBank/DDBJ databases">
        <title>Mycobacterium acidophilum sp. nov., an extremely acid-tolerant member of the genus Mycobacterium.</title>
        <authorList>
            <person name="Xia J."/>
        </authorList>
    </citation>
    <scope>NUCLEOTIDE SEQUENCE [LARGE SCALE GENOMIC DNA]</scope>
    <source>
        <strain evidence="2 3">M1</strain>
    </source>
</reference>
<dbReference type="EMBL" id="JAHCLR010000037">
    <property type="protein sequence ID" value="MBS9535146.1"/>
    <property type="molecule type" value="Genomic_DNA"/>
</dbReference>
<evidence type="ECO:0000313" key="2">
    <source>
        <dbReference type="EMBL" id="MBS9535146.1"/>
    </source>
</evidence>